<dbReference type="Proteomes" id="UP001565474">
    <property type="component" value="Unassembled WGS sequence"/>
</dbReference>
<protein>
    <submittedName>
        <fullName evidence="1">Uncharacterized protein</fullName>
    </submittedName>
</protein>
<accession>A0ABV4GMN7</accession>
<keyword evidence="2" id="KW-1185">Reference proteome</keyword>
<gene>
    <name evidence="1" type="ORF">ABH992_005623</name>
</gene>
<reference evidence="1 2" key="1">
    <citation type="submission" date="2024-07" db="EMBL/GenBank/DDBJ databases">
        <title>Genomic Encyclopedia of Type Strains, Phase V (KMG-V): Genome sequencing to study the core and pangenomes of soil and plant-associated prokaryotes.</title>
        <authorList>
            <person name="Whitman W."/>
        </authorList>
    </citation>
    <scope>NUCLEOTIDE SEQUENCE [LARGE SCALE GENOMIC DNA]</scope>
    <source>
        <strain evidence="1 2">USDA 222</strain>
    </source>
</reference>
<sequence>MTHRIRGFDAAAKFATLATPRAGNDENCEIAGVRASFGAIYRNRSAQTFV</sequence>
<organism evidence="1 2">
    <name type="scientific">Bradyrhizobium yuanmingense</name>
    <dbReference type="NCBI Taxonomy" id="108015"/>
    <lineage>
        <taxon>Bacteria</taxon>
        <taxon>Pseudomonadati</taxon>
        <taxon>Pseudomonadota</taxon>
        <taxon>Alphaproteobacteria</taxon>
        <taxon>Hyphomicrobiales</taxon>
        <taxon>Nitrobacteraceae</taxon>
        <taxon>Bradyrhizobium</taxon>
    </lineage>
</organism>
<comment type="caution">
    <text evidence="1">The sequence shown here is derived from an EMBL/GenBank/DDBJ whole genome shotgun (WGS) entry which is preliminary data.</text>
</comment>
<evidence type="ECO:0000313" key="2">
    <source>
        <dbReference type="Proteomes" id="UP001565474"/>
    </source>
</evidence>
<proteinExistence type="predicted"/>
<evidence type="ECO:0000313" key="1">
    <source>
        <dbReference type="EMBL" id="MEY9473224.1"/>
    </source>
</evidence>
<dbReference type="EMBL" id="JBGBZN010000002">
    <property type="protein sequence ID" value="MEY9473224.1"/>
    <property type="molecule type" value="Genomic_DNA"/>
</dbReference>
<dbReference type="RefSeq" id="WP_162131275.1">
    <property type="nucleotide sequence ID" value="NZ_JADYWB010000082.1"/>
</dbReference>
<name>A0ABV4GMN7_9BRAD</name>